<dbReference type="Pfam" id="PF13843">
    <property type="entry name" value="DDE_Tnp_1_7"/>
    <property type="match status" value="2"/>
</dbReference>
<name>A0ABD1J630_9TELE</name>
<evidence type="ECO:0000313" key="3">
    <source>
        <dbReference type="Proteomes" id="UP001591681"/>
    </source>
</evidence>
<dbReference type="PANTHER" id="PTHR47272:SF1">
    <property type="entry name" value="PIGGYBAC TRANSPOSABLE ELEMENT-DERIVED PROTEIN 3-LIKE"/>
    <property type="match status" value="1"/>
</dbReference>
<dbReference type="AlphaFoldDB" id="A0ABD1J630"/>
<feature type="domain" description="PiggyBac transposable element-derived protein" evidence="1">
    <location>
        <begin position="2"/>
        <end position="101"/>
    </location>
</feature>
<keyword evidence="3" id="KW-1185">Reference proteome</keyword>
<dbReference type="InterPro" id="IPR029526">
    <property type="entry name" value="PGBD"/>
</dbReference>
<organism evidence="2 3">
    <name type="scientific">Coilia grayii</name>
    <name type="common">Gray's grenadier anchovy</name>
    <dbReference type="NCBI Taxonomy" id="363190"/>
    <lineage>
        <taxon>Eukaryota</taxon>
        <taxon>Metazoa</taxon>
        <taxon>Chordata</taxon>
        <taxon>Craniata</taxon>
        <taxon>Vertebrata</taxon>
        <taxon>Euteleostomi</taxon>
        <taxon>Actinopterygii</taxon>
        <taxon>Neopterygii</taxon>
        <taxon>Teleostei</taxon>
        <taxon>Clupei</taxon>
        <taxon>Clupeiformes</taxon>
        <taxon>Clupeoidei</taxon>
        <taxon>Engraulidae</taxon>
        <taxon>Coilinae</taxon>
        <taxon>Coilia</taxon>
    </lineage>
</organism>
<reference evidence="2 3" key="1">
    <citation type="submission" date="2024-09" db="EMBL/GenBank/DDBJ databases">
        <title>A chromosome-level genome assembly of Gray's grenadier anchovy, Coilia grayii.</title>
        <authorList>
            <person name="Fu Z."/>
        </authorList>
    </citation>
    <scope>NUCLEOTIDE SEQUENCE [LARGE SCALE GENOMIC DNA]</scope>
    <source>
        <strain evidence="2">G4</strain>
        <tissue evidence="2">Muscle</tissue>
    </source>
</reference>
<evidence type="ECO:0000259" key="1">
    <source>
        <dbReference type="Pfam" id="PF13843"/>
    </source>
</evidence>
<feature type="domain" description="PiggyBac transposable element-derived protein" evidence="1">
    <location>
        <begin position="109"/>
        <end position="212"/>
    </location>
</feature>
<evidence type="ECO:0000313" key="2">
    <source>
        <dbReference type="EMBL" id="KAL2082643.1"/>
    </source>
</evidence>
<proteinExistence type="predicted"/>
<dbReference type="PANTHER" id="PTHR47272">
    <property type="entry name" value="DDE_TNP_1_7 DOMAIN-CONTAINING PROTEIN"/>
    <property type="match status" value="1"/>
</dbReference>
<dbReference type="EMBL" id="JBHFQA010000019">
    <property type="protein sequence ID" value="KAL2082643.1"/>
    <property type="molecule type" value="Genomic_DNA"/>
</dbReference>
<dbReference type="Proteomes" id="UP001591681">
    <property type="component" value="Unassembled WGS sequence"/>
</dbReference>
<sequence>MQEIKTYVGMKLHMGVAQMPAMEDYWAAGTRYPKIAGVMPYRRFKTISRFIHFQDNNVSDPAQDRLYKVSPVLEHVRQNCLKVESENQFSIDEMMVPYKGKKAGSLCSTIDNPSECVVYFDNFFSSLPLIQYLNESMGIRSLGTIRQNRLQECRLEKDKILQQQGRGRYDFQVDNDAHVTVVKWVDNKAVTLASSCAAISPQKDVKRYSKEERRHITVPQHCVPIQCPHGWG</sequence>
<comment type="caution">
    <text evidence="2">The sequence shown here is derived from an EMBL/GenBank/DDBJ whole genome shotgun (WGS) entry which is preliminary data.</text>
</comment>
<protein>
    <recommendedName>
        <fullName evidence="1">PiggyBac transposable element-derived protein domain-containing protein</fullName>
    </recommendedName>
</protein>
<gene>
    <name evidence="2" type="ORF">ACEWY4_022461</name>
</gene>
<accession>A0ABD1J630</accession>